<dbReference type="OMA" id="CCMDLYG"/>
<dbReference type="PANTHER" id="PTHR11258">
    <property type="entry name" value="2-5 OLIGOADENYLATE SYNTHETASE"/>
    <property type="match status" value="1"/>
</dbReference>
<dbReference type="HOGENOM" id="CLU_960712_0_0_1"/>
<name>V4BSN0_LOTGI</name>
<dbReference type="RefSeq" id="XP_009057318.1">
    <property type="nucleotide sequence ID" value="XM_009059070.1"/>
</dbReference>
<accession>V4BSN0</accession>
<keyword evidence="4" id="KW-1185">Reference proteome</keyword>
<dbReference type="Pfam" id="PF10421">
    <property type="entry name" value="OAS1_C"/>
    <property type="match status" value="1"/>
</dbReference>
<evidence type="ECO:0000259" key="2">
    <source>
        <dbReference type="Pfam" id="PF10421"/>
    </source>
</evidence>
<dbReference type="InterPro" id="IPR018952">
    <property type="entry name" value="2-5-oligoAdlate_synth_1_dom2/C"/>
</dbReference>
<organism evidence="3 4">
    <name type="scientific">Lottia gigantea</name>
    <name type="common">Giant owl limpet</name>
    <dbReference type="NCBI Taxonomy" id="225164"/>
    <lineage>
        <taxon>Eukaryota</taxon>
        <taxon>Metazoa</taxon>
        <taxon>Spiralia</taxon>
        <taxon>Lophotrochozoa</taxon>
        <taxon>Mollusca</taxon>
        <taxon>Gastropoda</taxon>
        <taxon>Patellogastropoda</taxon>
        <taxon>Lottioidea</taxon>
        <taxon>Lottiidae</taxon>
        <taxon>Lottia</taxon>
    </lineage>
</organism>
<dbReference type="InterPro" id="IPR043519">
    <property type="entry name" value="NT_sf"/>
</dbReference>
<dbReference type="GO" id="GO:0016020">
    <property type="term" value="C:membrane"/>
    <property type="evidence" value="ECO:0007669"/>
    <property type="project" value="TreeGrafter"/>
</dbReference>
<dbReference type="Proteomes" id="UP000030746">
    <property type="component" value="Unassembled WGS sequence"/>
</dbReference>
<reference evidence="3 4" key="1">
    <citation type="journal article" date="2013" name="Nature">
        <title>Insights into bilaterian evolution from three spiralian genomes.</title>
        <authorList>
            <person name="Simakov O."/>
            <person name="Marletaz F."/>
            <person name="Cho S.J."/>
            <person name="Edsinger-Gonzales E."/>
            <person name="Havlak P."/>
            <person name="Hellsten U."/>
            <person name="Kuo D.H."/>
            <person name="Larsson T."/>
            <person name="Lv J."/>
            <person name="Arendt D."/>
            <person name="Savage R."/>
            <person name="Osoegawa K."/>
            <person name="de Jong P."/>
            <person name="Grimwood J."/>
            <person name="Chapman J.A."/>
            <person name="Shapiro H."/>
            <person name="Aerts A."/>
            <person name="Otillar R.P."/>
            <person name="Terry A.Y."/>
            <person name="Boore J.L."/>
            <person name="Grigoriev I.V."/>
            <person name="Lindberg D.R."/>
            <person name="Seaver E.C."/>
            <person name="Weisblat D.A."/>
            <person name="Putnam N.H."/>
            <person name="Rokhsar D.S."/>
        </authorList>
    </citation>
    <scope>NUCLEOTIDE SEQUENCE [LARGE SCALE GENOMIC DNA]</scope>
</reference>
<gene>
    <name evidence="3" type="ORF">LOTGIDRAFT_233290</name>
</gene>
<dbReference type="EMBL" id="KB202163">
    <property type="protein sequence ID" value="ESO92009.1"/>
    <property type="molecule type" value="Genomic_DNA"/>
</dbReference>
<dbReference type="PROSITE" id="PS50152">
    <property type="entry name" value="25A_SYNTH_3"/>
    <property type="match status" value="1"/>
</dbReference>
<dbReference type="SUPFAM" id="SSF81631">
    <property type="entry name" value="PAP/OAS1 substrate-binding domain"/>
    <property type="match status" value="1"/>
</dbReference>
<dbReference type="GeneID" id="20249214"/>
<dbReference type="GO" id="GO:0005654">
    <property type="term" value="C:nucleoplasm"/>
    <property type="evidence" value="ECO:0007669"/>
    <property type="project" value="TreeGrafter"/>
</dbReference>
<proteinExistence type="inferred from homology"/>
<dbReference type="GO" id="GO:0003725">
    <property type="term" value="F:double-stranded RNA binding"/>
    <property type="evidence" value="ECO:0007669"/>
    <property type="project" value="TreeGrafter"/>
</dbReference>
<dbReference type="GO" id="GO:0005829">
    <property type="term" value="C:cytosol"/>
    <property type="evidence" value="ECO:0007669"/>
    <property type="project" value="TreeGrafter"/>
</dbReference>
<dbReference type="GO" id="GO:0001730">
    <property type="term" value="F:2'-5'-oligoadenylate synthetase activity"/>
    <property type="evidence" value="ECO:0007669"/>
    <property type="project" value="TreeGrafter"/>
</dbReference>
<protein>
    <recommendedName>
        <fullName evidence="2">2'-5'-oligoadenylate synthetase 1 domain-containing protein</fullName>
    </recommendedName>
</protein>
<evidence type="ECO:0000313" key="4">
    <source>
        <dbReference type="Proteomes" id="UP000030746"/>
    </source>
</evidence>
<sequence>MATGVPGIRVGETLESFIDRQLRAPEAYRERMSQAVESIVRHLQHMPNYSIKEVVKSGSLGKGTTVGNNADADLVIFFNGYQTMEELIAAKPKIISDISTYMNRFDRSVFSACIKLRENGYLGQYKLKHIATNTFVEVDILPALDVVALRGSVEGVIEEMRYKPQIVRGHYSVCFCKEQLRLIRAKPAKVKDLIRLMKYWKNSNSLPIRSYCCEVVCLYVHDKFLGQQTNFNMKEGFNRVLRFLIETQTLHTVIDPMYYYNTRDWFSVFPTLQEAARIRQVAKQTVAALG</sequence>
<dbReference type="CTD" id="20249214"/>
<feature type="domain" description="2'-5'-oligoadenylate synthetase 1" evidence="2">
    <location>
        <begin position="166"/>
        <end position="254"/>
    </location>
</feature>
<dbReference type="OrthoDB" id="1885901at2759"/>
<dbReference type="Gene3D" id="3.30.460.10">
    <property type="entry name" value="Beta Polymerase, domain 2"/>
    <property type="match status" value="1"/>
</dbReference>
<evidence type="ECO:0000256" key="1">
    <source>
        <dbReference type="ARBA" id="ARBA00009526"/>
    </source>
</evidence>
<dbReference type="STRING" id="225164.V4BSN0"/>
<dbReference type="AlphaFoldDB" id="V4BSN0"/>
<dbReference type="Gene3D" id="1.10.1410.20">
    <property type="entry name" value="2'-5'-oligoadenylate synthetase 1, domain 2"/>
    <property type="match status" value="1"/>
</dbReference>
<dbReference type="PANTHER" id="PTHR11258:SF11">
    <property type="entry name" value="C2H2-TYPE DOMAIN-CONTAINING PROTEIN"/>
    <property type="match status" value="1"/>
</dbReference>
<evidence type="ECO:0000313" key="3">
    <source>
        <dbReference type="EMBL" id="ESO92009.1"/>
    </source>
</evidence>
<comment type="similarity">
    <text evidence="1">Belongs to the 2-5A synthase family.</text>
</comment>
<dbReference type="KEGG" id="lgi:LOTGIDRAFT_233290"/>
<dbReference type="SUPFAM" id="SSF81301">
    <property type="entry name" value="Nucleotidyltransferase"/>
    <property type="match status" value="1"/>
</dbReference>